<dbReference type="PANTHER" id="PTHR30250:SF28">
    <property type="entry name" value="POLYSACCHARIDE BIOSYNTHESIS PROTEIN"/>
    <property type="match status" value="1"/>
</dbReference>
<sequence length="505" mass="54887">MEENLRDAMAEAVRGSIFLMSGNIISTAILSINSILLARLLGPDRYGLYSLSLALFSLLVVFSDMGIPPFLMRTMALLRGDERAKEIASFTVRISLSLSLLLSLIGVAIAEPYSSYVLRRPDLCNYVRLAAIAIPFVTVCNLSSSILLGLGMSERSSTVPLFQSTSKFLVSTTLVLSGLGIFGAVFGHLSGYIVAAIASLLLVRGFLSRRASGSLSSMLSYSLPLHLSSIIAIAVNQYTTLLLSSFTDFEIGNYYAAATFSSVLGVVTSSISPSLLSTFSRTLEGGIERMFKLSVKYSSLLIVPITVSLMIFSVDFVKIFFGDKYILTPFYLSLFLLSYLLVGIGSLSIGPLLGSLGRTKVILIISSFGASIFLPLSYLLTNIYGITGIIIAQIFSSIASTSLSLLILRDFRASIDIKSSIKVYVASIVSAVPVIAIGHFLISPLRIILLPLYFLLYISLIPLILLEQADLEFLREVLSRIKLIGRIADLILSYERKIMELSSRP</sequence>
<comment type="subcellular location">
    <subcellularLocation>
        <location evidence="1">Cell membrane</location>
        <topology evidence="1">Multi-pass membrane protein</topology>
    </subcellularLocation>
</comment>
<keyword evidence="8" id="KW-1185">Reference proteome</keyword>
<evidence type="ECO:0000256" key="2">
    <source>
        <dbReference type="ARBA" id="ARBA00022475"/>
    </source>
</evidence>
<evidence type="ECO:0000256" key="4">
    <source>
        <dbReference type="ARBA" id="ARBA00022989"/>
    </source>
</evidence>
<feature type="transmembrane region" description="Helical" evidence="6">
    <location>
        <begin position="448"/>
        <end position="466"/>
    </location>
</feature>
<feature type="transmembrane region" description="Helical" evidence="6">
    <location>
        <begin position="219"/>
        <end position="239"/>
    </location>
</feature>
<feature type="transmembrane region" description="Helical" evidence="6">
    <location>
        <begin position="129"/>
        <end position="152"/>
    </location>
</feature>
<feature type="transmembrane region" description="Helical" evidence="6">
    <location>
        <begin position="87"/>
        <end position="109"/>
    </location>
</feature>
<evidence type="ECO:0000256" key="5">
    <source>
        <dbReference type="ARBA" id="ARBA00023136"/>
    </source>
</evidence>
<reference evidence="7 8" key="1">
    <citation type="journal article" date="2008" name="Proc. Natl. Acad. Sci. U.S.A.">
        <title>A korarchaeal genome reveals new insights into the evolution of the Archaea.</title>
        <authorList>
            <person name="Elkins J.G."/>
            <person name="Podar M."/>
            <person name="Graham D.E."/>
            <person name="Makarova K.S."/>
            <person name="Wolf Y."/>
            <person name="Randau L."/>
            <person name="Hedlund B.P."/>
            <person name="Brochier-Armanet C."/>
            <person name="Kunin V."/>
            <person name="Anderson I."/>
            <person name="Lapidus A."/>
            <person name="Goltsman E."/>
            <person name="Barry K."/>
            <person name="Koonin E.V."/>
            <person name="Hugenholtz P."/>
            <person name="Kyrpides N."/>
            <person name="Wanner G."/>
            <person name="Richardson P."/>
            <person name="Keller M."/>
            <person name="Stetter K.O."/>
        </authorList>
    </citation>
    <scope>NUCLEOTIDE SEQUENCE [LARGE SCALE GENOMIC DNA]</scope>
    <source>
        <strain evidence="8">OPF8</strain>
    </source>
</reference>
<name>B1L566_KORCO</name>
<keyword evidence="2" id="KW-1003">Cell membrane</keyword>
<proteinExistence type="predicted"/>
<keyword evidence="5 6" id="KW-0472">Membrane</keyword>
<dbReference type="InParanoid" id="B1L566"/>
<dbReference type="KEGG" id="kcr:Kcr_0849"/>
<feature type="transmembrane region" description="Helical" evidence="6">
    <location>
        <begin position="12"/>
        <end position="36"/>
    </location>
</feature>
<gene>
    <name evidence="7" type="ordered locus">Kcr_0849</name>
</gene>
<keyword evidence="4 6" id="KW-1133">Transmembrane helix</keyword>
<feature type="transmembrane region" description="Helical" evidence="6">
    <location>
        <begin position="361"/>
        <end position="380"/>
    </location>
</feature>
<dbReference type="PANTHER" id="PTHR30250">
    <property type="entry name" value="PST FAMILY PREDICTED COLANIC ACID TRANSPORTER"/>
    <property type="match status" value="1"/>
</dbReference>
<feature type="transmembrane region" description="Helical" evidence="6">
    <location>
        <begin position="327"/>
        <end position="349"/>
    </location>
</feature>
<evidence type="ECO:0000256" key="3">
    <source>
        <dbReference type="ARBA" id="ARBA00022692"/>
    </source>
</evidence>
<protein>
    <submittedName>
        <fullName evidence="7">Polysaccharide biosynthesis protein</fullName>
    </submittedName>
</protein>
<feature type="transmembrane region" description="Helical" evidence="6">
    <location>
        <begin position="297"/>
        <end position="321"/>
    </location>
</feature>
<dbReference type="EMBL" id="CP000968">
    <property type="protein sequence ID" value="ACB07595.1"/>
    <property type="molecule type" value="Genomic_DNA"/>
</dbReference>
<dbReference type="Proteomes" id="UP000001686">
    <property type="component" value="Chromosome"/>
</dbReference>
<feature type="transmembrane region" description="Helical" evidence="6">
    <location>
        <begin position="421"/>
        <end position="442"/>
    </location>
</feature>
<keyword evidence="3 6" id="KW-0812">Transmembrane</keyword>
<feature type="transmembrane region" description="Helical" evidence="6">
    <location>
        <begin position="48"/>
        <end position="67"/>
    </location>
</feature>
<dbReference type="GeneID" id="6094126"/>
<dbReference type="RefSeq" id="WP_012309492.1">
    <property type="nucleotide sequence ID" value="NC_010482.1"/>
</dbReference>
<evidence type="ECO:0000313" key="7">
    <source>
        <dbReference type="EMBL" id="ACB07595.1"/>
    </source>
</evidence>
<dbReference type="EnsemblBacteria" id="ACB07595">
    <property type="protein sequence ID" value="ACB07595"/>
    <property type="gene ID" value="Kcr_0849"/>
</dbReference>
<feature type="transmembrane region" description="Helical" evidence="6">
    <location>
        <begin position="189"/>
        <end position="207"/>
    </location>
</feature>
<feature type="transmembrane region" description="Helical" evidence="6">
    <location>
        <begin position="254"/>
        <end position="276"/>
    </location>
</feature>
<dbReference type="STRING" id="374847.Kcr_0849"/>
<evidence type="ECO:0000256" key="1">
    <source>
        <dbReference type="ARBA" id="ARBA00004651"/>
    </source>
</evidence>
<dbReference type="AlphaFoldDB" id="B1L566"/>
<dbReference type="HOGENOM" id="CLU_526426_0_0_2"/>
<dbReference type="Pfam" id="PF13440">
    <property type="entry name" value="Polysacc_synt_3"/>
    <property type="match status" value="1"/>
</dbReference>
<accession>B1L566</accession>
<feature type="transmembrane region" description="Helical" evidence="6">
    <location>
        <begin position="386"/>
        <end position="409"/>
    </location>
</feature>
<dbReference type="OrthoDB" id="387621at2157"/>
<dbReference type="eggNOG" id="arCOG02209">
    <property type="taxonomic scope" value="Archaea"/>
</dbReference>
<dbReference type="GO" id="GO:0005886">
    <property type="term" value="C:plasma membrane"/>
    <property type="evidence" value="ECO:0000318"/>
    <property type="project" value="GO_Central"/>
</dbReference>
<evidence type="ECO:0000256" key="6">
    <source>
        <dbReference type="SAM" id="Phobius"/>
    </source>
</evidence>
<dbReference type="InterPro" id="IPR050833">
    <property type="entry name" value="Poly_Biosynth_Transport"/>
</dbReference>
<evidence type="ECO:0000313" key="8">
    <source>
        <dbReference type="Proteomes" id="UP000001686"/>
    </source>
</evidence>
<organism evidence="7 8">
    <name type="scientific">Korarchaeum cryptofilum (strain OPF8)</name>
    <dbReference type="NCBI Taxonomy" id="374847"/>
    <lineage>
        <taxon>Archaea</taxon>
        <taxon>Thermoproteota</taxon>
        <taxon>Candidatus Korarchaeia</taxon>
        <taxon>Candidatus Korarchaeales</taxon>
        <taxon>Candidatus Korarchaeaceae</taxon>
        <taxon>Candidatus Korarchaeum</taxon>
    </lineage>
</organism>